<reference evidence="4" key="4">
    <citation type="submission" date="2021-02" db="EMBL/GenBank/DDBJ databases">
        <title>Metagenome-assembled genomes from human diarrheal sample B26.</title>
        <authorList>
            <person name="Ateba T.P."/>
            <person name="Alayande K.A."/>
            <person name="Mwanza M."/>
        </authorList>
    </citation>
    <scope>NUCLEOTIDE SEQUENCE</scope>
    <source>
        <strain evidence="4">06WH</strain>
    </source>
</reference>
<dbReference type="EMBL" id="JAAITQ010000047">
    <property type="protein sequence ID" value="NSE17766.1"/>
    <property type="molecule type" value="Genomic_DNA"/>
</dbReference>
<dbReference type="Proteomes" id="UP000095706">
    <property type="component" value="Unassembled WGS sequence"/>
</dbReference>
<reference evidence="5" key="3">
    <citation type="submission" date="2020-02" db="EMBL/GenBank/DDBJ databases">
        <authorList>
            <person name="Littmann E."/>
            <person name="Sorbara M."/>
        </authorList>
    </citation>
    <scope>NUCLEOTIDE SEQUENCE</scope>
    <source>
        <strain evidence="5">MSK.14.54</strain>
    </source>
</reference>
<evidence type="ECO:0000256" key="1">
    <source>
        <dbReference type="SAM" id="SignalP"/>
    </source>
</evidence>
<keyword evidence="8" id="KW-1185">Reference proteome</keyword>
<feature type="signal peptide" evidence="1">
    <location>
        <begin position="1"/>
        <end position="27"/>
    </location>
</feature>
<gene>
    <name evidence="2" type="ORF">ERS852406_01896</name>
    <name evidence="3" type="ORF">ERS852498_03293</name>
    <name evidence="5" type="ORF">G5B05_15560</name>
    <name evidence="4" type="ORF">JTJ23_00605</name>
</gene>
<dbReference type="AlphaFoldDB" id="A0A174SHN3"/>
<evidence type="ECO:0000313" key="7">
    <source>
        <dbReference type="Proteomes" id="UP000095709"/>
    </source>
</evidence>
<proteinExistence type="predicted"/>
<evidence type="ECO:0000313" key="4">
    <source>
        <dbReference type="EMBL" id="MBN2952109.1"/>
    </source>
</evidence>
<feature type="chain" id="PRO_5014252579" evidence="1">
    <location>
        <begin position="28"/>
        <end position="246"/>
    </location>
</feature>
<protein>
    <submittedName>
        <fullName evidence="3">Uncharacterized protein</fullName>
    </submittedName>
</protein>
<reference evidence="6 7" key="1">
    <citation type="submission" date="2015-09" db="EMBL/GenBank/DDBJ databases">
        <authorList>
            <consortium name="Pathogen Informatics"/>
        </authorList>
    </citation>
    <scope>NUCLEOTIDE SEQUENCE [LARGE SCALE GENOMIC DNA]</scope>
    <source>
        <strain evidence="2 6">2789STDY5608849</strain>
        <strain evidence="3 7">2789STDY5834885</strain>
    </source>
</reference>
<evidence type="ECO:0000313" key="2">
    <source>
        <dbReference type="EMBL" id="CUO40129.1"/>
    </source>
</evidence>
<dbReference type="Proteomes" id="UP000737612">
    <property type="component" value="Unassembled WGS sequence"/>
</dbReference>
<evidence type="ECO:0000313" key="6">
    <source>
        <dbReference type="Proteomes" id="UP000095706"/>
    </source>
</evidence>
<sequence length="246" mass="27264">MKKLKTCLAFFICCILSLNMVICNVKADNNVVLSNKAYLLKTGMPQKEIEKLDDDVMQFIVDDLKSGGKHFEYINSNIENQISILSSETLTGISFTASAFKNASTIYIYPTYEFTSNKQPRGKDSFSFQLGAAMRPYEYGGKLWYKDNTMNDWKVGGTLTANNQQLSGAEFSGSQLGTPDYAMKLKGVTYCHATAGNSSDKRIVMGYLYNPQKTGYSISFSYNGGGISYSPSGTAYTAYKTMNLSY</sequence>
<evidence type="ECO:0000313" key="3">
    <source>
        <dbReference type="EMBL" id="CUP97212.1"/>
    </source>
</evidence>
<evidence type="ECO:0000313" key="5">
    <source>
        <dbReference type="EMBL" id="NSE17766.1"/>
    </source>
</evidence>
<organism evidence="3 7">
    <name type="scientific">Fusicatenibacter saccharivorans</name>
    <dbReference type="NCBI Taxonomy" id="1150298"/>
    <lineage>
        <taxon>Bacteria</taxon>
        <taxon>Bacillati</taxon>
        <taxon>Bacillota</taxon>
        <taxon>Clostridia</taxon>
        <taxon>Lachnospirales</taxon>
        <taxon>Lachnospiraceae</taxon>
        <taxon>Fusicatenibacter</taxon>
    </lineage>
</organism>
<dbReference type="EMBL" id="CYYV01000008">
    <property type="protein sequence ID" value="CUO40129.1"/>
    <property type="molecule type" value="Genomic_DNA"/>
</dbReference>
<keyword evidence="1" id="KW-0732">Signal</keyword>
<dbReference type="Proteomes" id="UP000095709">
    <property type="component" value="Unassembled WGS sequence"/>
</dbReference>
<name>A0A174SHN3_9FIRM</name>
<dbReference type="EMBL" id="CZAL01000026">
    <property type="protein sequence ID" value="CUP97212.1"/>
    <property type="molecule type" value="Genomic_DNA"/>
</dbReference>
<dbReference type="GeneID" id="79854652"/>
<dbReference type="RefSeq" id="WP_022462533.1">
    <property type="nucleotide sequence ID" value="NZ_CABJFB010000026.1"/>
</dbReference>
<dbReference type="EMBL" id="JAFHBD010000002">
    <property type="protein sequence ID" value="MBN2952109.1"/>
    <property type="molecule type" value="Genomic_DNA"/>
</dbReference>
<evidence type="ECO:0000313" key="8">
    <source>
        <dbReference type="Proteomes" id="UP000768180"/>
    </source>
</evidence>
<dbReference type="Proteomes" id="UP000768180">
    <property type="component" value="Unassembled WGS sequence"/>
</dbReference>
<reference evidence="5 8" key="2">
    <citation type="journal article" date="2020" name="Cell Host Microbe">
        <title>Functional and Genomic Variation between Human-Derived Isolates of Lachnospiraceae Reveals Inter- and Intra-Species Diversity.</title>
        <authorList>
            <person name="Sorbara M.T."/>
            <person name="Littmann E.R."/>
            <person name="Fontana E."/>
            <person name="Moody T.U."/>
            <person name="Kohout C.E."/>
            <person name="Gjonbalaj M."/>
            <person name="Eaton V."/>
            <person name="Seok R."/>
            <person name="Leiner I.M."/>
            <person name="Pamer E.G."/>
        </authorList>
    </citation>
    <scope>NUCLEOTIDE SEQUENCE [LARGE SCALE GENOMIC DNA]</scope>
    <source>
        <strain evidence="5 8">MSK.14.54</strain>
    </source>
</reference>
<accession>A0A174SHN3</accession>